<organism evidence="1">
    <name type="scientific">marine sediment metagenome</name>
    <dbReference type="NCBI Taxonomy" id="412755"/>
    <lineage>
        <taxon>unclassified sequences</taxon>
        <taxon>metagenomes</taxon>
        <taxon>ecological metagenomes</taxon>
    </lineage>
</organism>
<feature type="non-terminal residue" evidence="1">
    <location>
        <position position="47"/>
    </location>
</feature>
<reference evidence="1" key="1">
    <citation type="journal article" date="2014" name="Front. Microbiol.">
        <title>High frequency of phylogenetically diverse reductive dehalogenase-homologous genes in deep subseafloor sedimentary metagenomes.</title>
        <authorList>
            <person name="Kawai M."/>
            <person name="Futagami T."/>
            <person name="Toyoda A."/>
            <person name="Takaki Y."/>
            <person name="Nishi S."/>
            <person name="Hori S."/>
            <person name="Arai W."/>
            <person name="Tsubouchi T."/>
            <person name="Morono Y."/>
            <person name="Uchiyama I."/>
            <person name="Ito T."/>
            <person name="Fujiyama A."/>
            <person name="Inagaki F."/>
            <person name="Takami H."/>
        </authorList>
    </citation>
    <scope>NUCLEOTIDE SEQUENCE</scope>
    <source>
        <strain evidence="1">Expedition CK06-06</strain>
    </source>
</reference>
<proteinExistence type="predicted"/>
<dbReference type="EMBL" id="BARS01027360">
    <property type="protein sequence ID" value="GAG11081.1"/>
    <property type="molecule type" value="Genomic_DNA"/>
</dbReference>
<gene>
    <name evidence="1" type="ORF">S01H1_42986</name>
</gene>
<name>X0WEH0_9ZZZZ</name>
<sequence length="47" mass="5429">MAYEPVIAMEAKFISLNNWSLAVKDEGQRLQQIFAAIIVEYEKDKNL</sequence>
<accession>X0WEH0</accession>
<comment type="caution">
    <text evidence="1">The sequence shown here is derived from an EMBL/GenBank/DDBJ whole genome shotgun (WGS) entry which is preliminary data.</text>
</comment>
<evidence type="ECO:0000313" key="1">
    <source>
        <dbReference type="EMBL" id="GAG11081.1"/>
    </source>
</evidence>
<dbReference type="AlphaFoldDB" id="X0WEH0"/>
<protein>
    <submittedName>
        <fullName evidence="1">Uncharacterized protein</fullName>
    </submittedName>
</protein>